<sequence length="172" mass="17406">MDASSLAGSSAVATDSSAGKRPIAAASPAATTTYNTGGGHVAGLWLGEATPAPELAHSVPVNPITWSLALLPSQAGQAPNAFGGGYFDDAGDIPGSPVLLFTLDGKYDAATGTVQLTKRYVSHNIPEILVVQYAGTLSREADGAHAIKGTWTNVLEETRGVFGCRLEPGGGA</sequence>
<evidence type="ECO:0000313" key="1">
    <source>
        <dbReference type="EMBL" id="CAD8536347.1"/>
    </source>
</evidence>
<reference evidence="1" key="1">
    <citation type="submission" date="2021-01" db="EMBL/GenBank/DDBJ databases">
        <authorList>
            <person name="Corre E."/>
            <person name="Pelletier E."/>
            <person name="Niang G."/>
            <person name="Scheremetjew M."/>
            <person name="Finn R."/>
            <person name="Kale V."/>
            <person name="Holt S."/>
            <person name="Cochrane G."/>
            <person name="Meng A."/>
            <person name="Brown T."/>
            <person name="Cohen L."/>
        </authorList>
    </citation>
    <scope>NUCLEOTIDE SEQUENCE</scope>
    <source>
        <strain evidence="1">RCC1130</strain>
    </source>
</reference>
<organism evidence="1">
    <name type="scientific">Calcidiscus leptoporus</name>
    <dbReference type="NCBI Taxonomy" id="127549"/>
    <lineage>
        <taxon>Eukaryota</taxon>
        <taxon>Haptista</taxon>
        <taxon>Haptophyta</taxon>
        <taxon>Prymnesiophyceae</taxon>
        <taxon>Coccolithales</taxon>
        <taxon>Calcidiscaceae</taxon>
        <taxon>Calcidiscus</taxon>
    </lineage>
</organism>
<accession>A0A7S0J060</accession>
<gene>
    <name evidence="1" type="ORF">CLEP1334_LOCUS11627</name>
</gene>
<evidence type="ECO:0008006" key="2">
    <source>
        <dbReference type="Google" id="ProtNLM"/>
    </source>
</evidence>
<dbReference type="AlphaFoldDB" id="A0A7S0J060"/>
<name>A0A7S0J060_9EUKA</name>
<protein>
    <recommendedName>
        <fullName evidence="2">Lipocalin-like domain-containing protein</fullName>
    </recommendedName>
</protein>
<proteinExistence type="predicted"/>
<dbReference type="EMBL" id="HBER01023270">
    <property type="protein sequence ID" value="CAD8536347.1"/>
    <property type="molecule type" value="Transcribed_RNA"/>
</dbReference>